<dbReference type="AlphaFoldDB" id="I3E083"/>
<dbReference type="InterPro" id="IPR054828">
    <property type="entry name" value="Vit_B12_bind_prot"/>
</dbReference>
<evidence type="ECO:0000313" key="6">
    <source>
        <dbReference type="EMBL" id="EIJ79904.1"/>
    </source>
</evidence>
<comment type="caution">
    <text evidence="6">The sequence shown here is derived from an EMBL/GenBank/DDBJ whole genome shotgun (WGS) entry which is preliminary data.</text>
</comment>
<dbReference type="Proteomes" id="UP000010523">
    <property type="component" value="Unassembled WGS sequence"/>
</dbReference>
<evidence type="ECO:0000256" key="1">
    <source>
        <dbReference type="ARBA" id="ARBA00008814"/>
    </source>
</evidence>
<proteinExistence type="inferred from homology"/>
<evidence type="ECO:0000256" key="4">
    <source>
        <dbReference type="SAM" id="MobiDB-lite"/>
    </source>
</evidence>
<dbReference type="STRING" id="997296.PB1_06052"/>
<evidence type="ECO:0000256" key="2">
    <source>
        <dbReference type="ARBA" id="ARBA00022729"/>
    </source>
</evidence>
<dbReference type="eggNOG" id="COG0614">
    <property type="taxonomic scope" value="Bacteria"/>
</dbReference>
<keyword evidence="7" id="KW-1185">Reference proteome</keyword>
<dbReference type="PANTHER" id="PTHR30535">
    <property type="entry name" value="VITAMIN B12-BINDING PROTEIN"/>
    <property type="match status" value="1"/>
</dbReference>
<dbReference type="InterPro" id="IPR050902">
    <property type="entry name" value="ABC_Transporter_SBP"/>
</dbReference>
<dbReference type="SUPFAM" id="SSF53807">
    <property type="entry name" value="Helical backbone' metal receptor"/>
    <property type="match status" value="1"/>
</dbReference>
<evidence type="ECO:0000256" key="3">
    <source>
        <dbReference type="SAM" id="Coils"/>
    </source>
</evidence>
<dbReference type="Gene3D" id="3.40.50.1980">
    <property type="entry name" value="Nitrogenase molybdenum iron protein domain"/>
    <property type="match status" value="2"/>
</dbReference>
<dbReference type="GO" id="GO:0071281">
    <property type="term" value="P:cellular response to iron ion"/>
    <property type="evidence" value="ECO:0007669"/>
    <property type="project" value="TreeGrafter"/>
</dbReference>
<gene>
    <name evidence="6" type="ORF">PB1_06052</name>
</gene>
<dbReference type="PANTHER" id="PTHR30535:SF34">
    <property type="entry name" value="MOLYBDATE-BINDING PROTEIN MOLA"/>
    <property type="match status" value="1"/>
</dbReference>
<feature type="compositionally biased region" description="Basic and acidic residues" evidence="4">
    <location>
        <begin position="75"/>
        <end position="85"/>
    </location>
</feature>
<accession>I3E083</accession>
<dbReference type="InterPro" id="IPR002491">
    <property type="entry name" value="ABC_transptr_periplasmic_BD"/>
</dbReference>
<organism evidence="6 7">
    <name type="scientific">Bacillus methanolicus PB1</name>
    <dbReference type="NCBI Taxonomy" id="997296"/>
    <lineage>
        <taxon>Bacteria</taxon>
        <taxon>Bacillati</taxon>
        <taxon>Bacillota</taxon>
        <taxon>Bacilli</taxon>
        <taxon>Bacillales</taxon>
        <taxon>Bacillaceae</taxon>
        <taxon>Bacillus</taxon>
    </lineage>
</organism>
<dbReference type="CDD" id="cd01143">
    <property type="entry name" value="YvrC"/>
    <property type="match status" value="1"/>
</dbReference>
<name>I3E083_BACMT</name>
<comment type="similarity">
    <text evidence="1">Belongs to the bacterial solute-binding protein 8 family.</text>
</comment>
<keyword evidence="3" id="KW-0175">Coiled coil</keyword>
<protein>
    <submittedName>
        <fullName evidence="6">Periplasmic binding protein</fullName>
    </submittedName>
</protein>
<dbReference type="NCBIfam" id="NF038402">
    <property type="entry name" value="TroA_like"/>
    <property type="match status" value="1"/>
</dbReference>
<evidence type="ECO:0000313" key="7">
    <source>
        <dbReference type="Proteomes" id="UP000010523"/>
    </source>
</evidence>
<keyword evidence="2" id="KW-0732">Signal</keyword>
<feature type="coiled-coil region" evidence="3">
    <location>
        <begin position="206"/>
        <end position="240"/>
    </location>
</feature>
<dbReference type="PATRIC" id="fig|997296.3.peg.1291"/>
<evidence type="ECO:0000259" key="5">
    <source>
        <dbReference type="PROSITE" id="PS50983"/>
    </source>
</evidence>
<feature type="domain" description="Fe/B12 periplasmic-binding" evidence="5">
    <location>
        <begin position="105"/>
        <end position="361"/>
    </location>
</feature>
<dbReference type="EMBL" id="AFEU01000002">
    <property type="protein sequence ID" value="EIJ79904.1"/>
    <property type="molecule type" value="Genomic_DNA"/>
</dbReference>
<sequence>MWEGLYYVFFAFLDNGQYCISKPAVIEMLFYLFKKEEKHMKKLYTLFLAMLLAAGILAGCGGAEKPNKNTSSNEPKQEQKSEKEFPVTIKDATGKEAVIDSKPERIVSLIPSNTEIAFALGLGEEVVGVSDHDNYPEEATKKEKIGGMEINVEKIISLNPSLVLANPSIAQSSKEGLQQLKDAGITVLVVNDAQNFEQVYDSIEMIGTATGEMDEAEKIIQNMKDRISKIKEKASVIEENKQKTVFVEISPAPEIYTPGKNTFMDKMLSIINAKNAFGDLEGWAKIDQEAVIEKNPDVIVTTYGFYEKDPVGNVTSRKGWENINAVKNKQVFDVHSDLVSRPGPRLAEGVEELAKAVYPEIFAE</sequence>
<dbReference type="PROSITE" id="PS50983">
    <property type="entry name" value="FE_B12_PBP"/>
    <property type="match status" value="1"/>
</dbReference>
<dbReference type="Pfam" id="PF01497">
    <property type="entry name" value="Peripla_BP_2"/>
    <property type="match status" value="1"/>
</dbReference>
<reference evidence="6 7" key="1">
    <citation type="journal article" date="2012" name="Appl. Environ. Microbiol.">
        <title>Genome Sequence of Thermotolerant Bacillus methanolicus: Features and Regulation Related to Methylotrophy and Production of L-Lysine and L-Glutamate from Methanol.</title>
        <authorList>
            <person name="Heggeset T.M."/>
            <person name="Krog A."/>
            <person name="Balzer S."/>
            <person name="Wentzel A."/>
            <person name="Ellingsen T.E."/>
            <person name="Brautaset T."/>
        </authorList>
    </citation>
    <scope>NUCLEOTIDE SEQUENCE [LARGE SCALE GENOMIC DNA]</scope>
    <source>
        <strain evidence="6 7">PB1</strain>
    </source>
</reference>
<feature type="region of interest" description="Disordered" evidence="4">
    <location>
        <begin position="65"/>
        <end position="86"/>
    </location>
</feature>